<name>L9Y0I4_9EURY</name>
<keyword evidence="3" id="KW-1185">Reference proteome</keyword>
<evidence type="ECO:0000313" key="2">
    <source>
        <dbReference type="EMBL" id="ELY67237.1"/>
    </source>
</evidence>
<dbReference type="EMBL" id="AOIA01000008">
    <property type="protein sequence ID" value="ELY67237.1"/>
    <property type="molecule type" value="Genomic_DNA"/>
</dbReference>
<gene>
    <name evidence="2" type="ORF">C492_00230</name>
</gene>
<dbReference type="RefSeq" id="WP_008419376.1">
    <property type="nucleotide sequence ID" value="NZ_AOIA01000008.1"/>
</dbReference>
<feature type="region of interest" description="Disordered" evidence="1">
    <location>
        <begin position="255"/>
        <end position="309"/>
    </location>
</feature>
<feature type="region of interest" description="Disordered" evidence="1">
    <location>
        <begin position="20"/>
        <end position="40"/>
    </location>
</feature>
<sequence length="399" mass="44295">MIEYTDLDNSPESTIDRLVRAAGRRPKDIEDSEPVTSDSLANEDRVRVQKGVDADIANGFRAKVEQSDDTYGVELGRALRKYLEDDRQSRLNRKLDRIADDAEGLLSTLADSNSDGLSSVERTTITIVNELPDVFDGETLEKAICKHAGRSDSPAKQTVEEYRERVINHLDDDVKRYDDEDGTTEYLPPKVWRQKIVGDVIDALGGDRSLNTAPAFDRADACRALDANGIEVSENNREQVNAFVEQLIDRLGFEYDGDTDEFRDPEDVNDTSDPVEESESEPETADSEDTHQNSDDLESNTEPETPIEETRWFSEVVESIVDADRNLVALWESMDIEYARESIADQIPDAQPDATAGSVAPEEIDAVADEIGLTLEECTEIARTDNGRQVATDGGVVSE</sequence>
<feature type="compositionally biased region" description="Acidic residues" evidence="1">
    <location>
        <begin position="295"/>
        <end position="307"/>
    </location>
</feature>
<comment type="caution">
    <text evidence="2">The sequence shown here is derived from an EMBL/GenBank/DDBJ whole genome shotgun (WGS) entry which is preliminary data.</text>
</comment>
<evidence type="ECO:0000256" key="1">
    <source>
        <dbReference type="SAM" id="MobiDB-lite"/>
    </source>
</evidence>
<feature type="compositionally biased region" description="Basic and acidic residues" evidence="1">
    <location>
        <begin position="20"/>
        <end position="29"/>
    </location>
</feature>
<reference evidence="2 3" key="1">
    <citation type="journal article" date="2014" name="PLoS Genet.">
        <title>Phylogenetically driven sequencing of extremely halophilic archaea reveals strategies for static and dynamic osmo-response.</title>
        <authorList>
            <person name="Becker E.A."/>
            <person name="Seitzer P.M."/>
            <person name="Tritt A."/>
            <person name="Larsen D."/>
            <person name="Krusor M."/>
            <person name="Yao A.I."/>
            <person name="Wu D."/>
            <person name="Madern D."/>
            <person name="Eisen J.A."/>
            <person name="Darling A.E."/>
            <person name="Facciotti M.T."/>
        </authorList>
    </citation>
    <scope>NUCLEOTIDE SEQUENCE [LARGE SCALE GENOMIC DNA]</scope>
    <source>
        <strain evidence="2 3">DSM 18795</strain>
    </source>
</reference>
<proteinExistence type="predicted"/>
<dbReference type="Proteomes" id="UP000011531">
    <property type="component" value="Unassembled WGS sequence"/>
</dbReference>
<dbReference type="AlphaFoldDB" id="L9Y0I4"/>
<accession>L9Y0I4</accession>
<dbReference type="OrthoDB" id="271944at2157"/>
<protein>
    <submittedName>
        <fullName evidence="2">Uncharacterized protein</fullName>
    </submittedName>
</protein>
<evidence type="ECO:0000313" key="3">
    <source>
        <dbReference type="Proteomes" id="UP000011531"/>
    </source>
</evidence>
<organism evidence="2 3">
    <name type="scientific">Natronococcus jeotgali DSM 18795</name>
    <dbReference type="NCBI Taxonomy" id="1227498"/>
    <lineage>
        <taxon>Archaea</taxon>
        <taxon>Methanobacteriati</taxon>
        <taxon>Methanobacteriota</taxon>
        <taxon>Stenosarchaea group</taxon>
        <taxon>Halobacteria</taxon>
        <taxon>Halobacteriales</taxon>
        <taxon>Natrialbaceae</taxon>
        <taxon>Natronococcus</taxon>
    </lineage>
</organism>
<feature type="compositionally biased region" description="Acidic residues" evidence="1">
    <location>
        <begin position="267"/>
        <end position="287"/>
    </location>
</feature>